<dbReference type="SUPFAM" id="SSF51569">
    <property type="entry name" value="Aldolase"/>
    <property type="match status" value="1"/>
</dbReference>
<evidence type="ECO:0000256" key="9">
    <source>
        <dbReference type="RuleBase" id="RU003523"/>
    </source>
</evidence>
<evidence type="ECO:0000256" key="1">
    <source>
        <dbReference type="ARBA" id="ARBA00004743"/>
    </source>
</evidence>
<dbReference type="EC" id="2.3.3.21" evidence="8"/>
<evidence type="ECO:0000256" key="5">
    <source>
        <dbReference type="ARBA" id="ARBA00022679"/>
    </source>
</evidence>
<dbReference type="PROSITE" id="PS50991">
    <property type="entry name" value="PYR_CT"/>
    <property type="match status" value="1"/>
</dbReference>
<dbReference type="InterPro" id="IPR013709">
    <property type="entry name" value="2-isopropylmalate_synth_dimer"/>
</dbReference>
<dbReference type="CDD" id="cd07941">
    <property type="entry name" value="DRE_TIM_LeuA3"/>
    <property type="match status" value="1"/>
</dbReference>
<dbReference type="InterPro" id="IPR005675">
    <property type="entry name" value="Citramal_synthase"/>
</dbReference>
<dbReference type="InterPro" id="IPR000891">
    <property type="entry name" value="PYR_CT"/>
</dbReference>
<accession>A0ABY8ML18</accession>
<evidence type="ECO:0000256" key="7">
    <source>
        <dbReference type="ARBA" id="ARBA00048263"/>
    </source>
</evidence>
<evidence type="ECO:0000256" key="10">
    <source>
        <dbReference type="SAM" id="MobiDB-lite"/>
    </source>
</evidence>
<keyword evidence="6" id="KW-0100">Branched-chain amino acid biosynthesis</keyword>
<dbReference type="PROSITE" id="PS00815">
    <property type="entry name" value="AIPM_HOMOCIT_SYNTH_1"/>
    <property type="match status" value="1"/>
</dbReference>
<sequence>MAVTFLDTTLRDGAQGIGISFSLQDKLDITERLDAFGIDYIEGGFPLASERESEYFRHAKMLNLKHAKLVAFGSTRRPDASVDQDANIKALLEAETPTVVVVGKGWDAHVHKVIGTSLEENLRMIDDSISGFKQRNREVIIDIEHFFDGYFSNQDYSLQVLRTALDSGADRIVLCDTNGGTLPHQVSEVFDRLKQENIPPERLGIHCHNDAECAVACSLAAVAAGALHVHGTINGIGERCGNANLISIIPNVSLKMGIEVQCSPQLSGLTELSRYISEKTNAVPDRKQPYVGDAAFGHKAGQHADVILKDSALMEHIDSAKVGNQRHLVVSELAGRASVLPLLQELHNTHKSKMGSQNSNPSQSKSLEKNSPEVRNLIRRIKTREAGGYLYEAAEASLELEARRVLGIFRPLFEMTNYHIEIFRTREFESQTVGRLFLKAKLDDEGEVLDLMGAGVGDGPVATLDAAIRNALFLNHIDDTEKDNKPNNHFAFLKELSLVDYRVRVINPEDATNACVRVVISSACGSLPKTWDTVGVSKNIVDASIQALKDSYDYYYNRFILNQ</sequence>
<dbReference type="Gene3D" id="3.30.160.270">
    <property type="match status" value="1"/>
</dbReference>
<dbReference type="RefSeq" id="WP_326928089.1">
    <property type="nucleotide sequence ID" value="NZ_CP123443.1"/>
</dbReference>
<evidence type="ECO:0000313" key="13">
    <source>
        <dbReference type="Proteomes" id="UP001228690"/>
    </source>
</evidence>
<evidence type="ECO:0000259" key="11">
    <source>
        <dbReference type="PROSITE" id="PS50991"/>
    </source>
</evidence>
<protein>
    <recommendedName>
        <fullName evidence="8">Citramalate synthase</fullName>
        <ecNumber evidence="8">2.3.3.21</ecNumber>
    </recommendedName>
</protein>
<dbReference type="InterPro" id="IPR002034">
    <property type="entry name" value="AIPM/Hcit_synth_CS"/>
</dbReference>
<feature type="compositionally biased region" description="Polar residues" evidence="10">
    <location>
        <begin position="354"/>
        <end position="365"/>
    </location>
</feature>
<comment type="similarity">
    <text evidence="2 9">Belongs to the alpha-IPM synthase/homocitrate synthase family.</text>
</comment>
<organism evidence="12 13">
    <name type="scientific">Candidatus Haliotispira prima</name>
    <dbReference type="NCBI Taxonomy" id="3034016"/>
    <lineage>
        <taxon>Bacteria</taxon>
        <taxon>Pseudomonadati</taxon>
        <taxon>Spirochaetota</taxon>
        <taxon>Spirochaetia</taxon>
        <taxon>Spirochaetales</taxon>
        <taxon>Spirochaetaceae</taxon>
        <taxon>Candidatus Haliotispira</taxon>
    </lineage>
</organism>
<proteinExistence type="inferred from homology"/>
<comment type="pathway">
    <text evidence="1">Amino-acid biosynthesis; L-isoleucine biosynthesis; 2-oxobutanoate from pyruvate: step 1/3.</text>
</comment>
<dbReference type="Gene3D" id="3.20.20.70">
    <property type="entry name" value="Aldolase class I"/>
    <property type="match status" value="1"/>
</dbReference>
<dbReference type="Pfam" id="PF08502">
    <property type="entry name" value="LeuA_dimer"/>
    <property type="match status" value="1"/>
</dbReference>
<gene>
    <name evidence="12" type="primary">cimA</name>
    <name evidence="12" type="ORF">P0082_03275</name>
</gene>
<dbReference type="PANTHER" id="PTHR43538:SF1">
    <property type="entry name" value="(R)-CITRAMALATE SYNTHASE"/>
    <property type="match status" value="1"/>
</dbReference>
<keyword evidence="4" id="KW-0412">Isoleucine biosynthesis</keyword>
<keyword evidence="13" id="KW-1185">Reference proteome</keyword>
<reference evidence="12 13" key="1">
    <citation type="submission" date="2023-04" db="EMBL/GenBank/DDBJ databases">
        <title>Spirochaete genome identified in red abalone sample constitutes a novel genus.</title>
        <authorList>
            <person name="Sharma S.P."/>
            <person name="Purcell C.M."/>
            <person name="Hyde J.R."/>
            <person name="Severin A.J."/>
        </authorList>
    </citation>
    <scope>NUCLEOTIDE SEQUENCE [LARGE SCALE GENOMIC DNA]</scope>
    <source>
        <strain evidence="12 13">SP-2023</strain>
    </source>
</reference>
<dbReference type="InterPro" id="IPR013785">
    <property type="entry name" value="Aldolase_TIM"/>
</dbReference>
<dbReference type="Pfam" id="PF00682">
    <property type="entry name" value="HMGL-like"/>
    <property type="match status" value="1"/>
</dbReference>
<dbReference type="SUPFAM" id="SSF110921">
    <property type="entry name" value="2-isopropylmalate synthase LeuA, allosteric (dimerisation) domain"/>
    <property type="match status" value="1"/>
</dbReference>
<dbReference type="PANTHER" id="PTHR43538">
    <property type="entry name" value="ALPHA-IPM SYNTHASE/HOMOCITRATE SYNTHASE"/>
    <property type="match status" value="1"/>
</dbReference>
<dbReference type="NCBIfam" id="TIGR00977">
    <property type="entry name" value="citramal_synth"/>
    <property type="match status" value="1"/>
</dbReference>
<evidence type="ECO:0000256" key="3">
    <source>
        <dbReference type="ARBA" id="ARBA00022605"/>
    </source>
</evidence>
<comment type="catalytic activity">
    <reaction evidence="7">
        <text>pyruvate + acetyl-CoA + H2O = (3R)-citramalate + CoA + H(+)</text>
        <dbReference type="Rhea" id="RHEA:19045"/>
        <dbReference type="ChEBI" id="CHEBI:15361"/>
        <dbReference type="ChEBI" id="CHEBI:15377"/>
        <dbReference type="ChEBI" id="CHEBI:15378"/>
        <dbReference type="ChEBI" id="CHEBI:30934"/>
        <dbReference type="ChEBI" id="CHEBI:57287"/>
        <dbReference type="ChEBI" id="CHEBI:57288"/>
        <dbReference type="EC" id="2.3.3.21"/>
    </reaction>
</comment>
<evidence type="ECO:0000256" key="8">
    <source>
        <dbReference type="NCBIfam" id="TIGR00977"/>
    </source>
</evidence>
<feature type="region of interest" description="Disordered" evidence="10">
    <location>
        <begin position="350"/>
        <end position="373"/>
    </location>
</feature>
<dbReference type="EMBL" id="CP123443">
    <property type="protein sequence ID" value="WGK69893.1"/>
    <property type="molecule type" value="Genomic_DNA"/>
</dbReference>
<keyword evidence="3" id="KW-0028">Amino-acid biosynthesis</keyword>
<dbReference type="Proteomes" id="UP001228690">
    <property type="component" value="Chromosome"/>
</dbReference>
<dbReference type="InterPro" id="IPR054691">
    <property type="entry name" value="LeuA/HCS_post-cat"/>
</dbReference>
<dbReference type="Pfam" id="PF22617">
    <property type="entry name" value="HCS_D2"/>
    <property type="match status" value="1"/>
</dbReference>
<feature type="domain" description="Pyruvate carboxyltransferase" evidence="11">
    <location>
        <begin position="3"/>
        <end position="270"/>
    </location>
</feature>
<evidence type="ECO:0000256" key="2">
    <source>
        <dbReference type="ARBA" id="ARBA00006154"/>
    </source>
</evidence>
<evidence type="ECO:0000313" key="12">
    <source>
        <dbReference type="EMBL" id="WGK69893.1"/>
    </source>
</evidence>
<dbReference type="InterPro" id="IPR036230">
    <property type="entry name" value="LeuA_allosteric_dom_sf"/>
</dbReference>
<dbReference type="SMART" id="SM00917">
    <property type="entry name" value="LeuA_dimer"/>
    <property type="match status" value="1"/>
</dbReference>
<name>A0ABY8ML18_9SPIO</name>
<keyword evidence="5 9" id="KW-0808">Transferase</keyword>
<evidence type="ECO:0000256" key="6">
    <source>
        <dbReference type="ARBA" id="ARBA00023304"/>
    </source>
</evidence>
<evidence type="ECO:0000256" key="4">
    <source>
        <dbReference type="ARBA" id="ARBA00022624"/>
    </source>
</evidence>